<keyword evidence="1" id="KW-0560">Oxidoreductase</keyword>
<evidence type="ECO:0000313" key="4">
    <source>
        <dbReference type="EMBL" id="KAJ9634859.1"/>
    </source>
</evidence>
<dbReference type="Pfam" id="PF01370">
    <property type="entry name" value="Epimerase"/>
    <property type="match status" value="1"/>
</dbReference>
<dbReference type="PANTHER" id="PTHR10366:SF562">
    <property type="entry name" value="ALDEHYDE REDUCTASE II (AFU_ORTHOLOGUE AFUA_1G11360)"/>
    <property type="match status" value="1"/>
</dbReference>
<comment type="similarity">
    <text evidence="2">Belongs to the NAD(P)-dependent epimerase/dehydratase family. Dihydroflavonol-4-reductase subfamily.</text>
</comment>
<dbReference type="Proteomes" id="UP001172681">
    <property type="component" value="Unassembled WGS sequence"/>
</dbReference>
<comment type="caution">
    <text evidence="4">The sequence shown here is derived from an EMBL/GenBank/DDBJ whole genome shotgun (WGS) entry which is preliminary data.</text>
</comment>
<dbReference type="Gene3D" id="3.40.50.720">
    <property type="entry name" value="NAD(P)-binding Rossmann-like Domain"/>
    <property type="match status" value="1"/>
</dbReference>
<accession>A0AA38Y4C6</accession>
<feature type="domain" description="NAD-dependent epimerase/dehydratase" evidence="3">
    <location>
        <begin position="15"/>
        <end position="197"/>
    </location>
</feature>
<evidence type="ECO:0000256" key="2">
    <source>
        <dbReference type="ARBA" id="ARBA00023445"/>
    </source>
</evidence>
<proteinExistence type="inferred from homology"/>
<dbReference type="FunFam" id="3.40.50.720:FF:000426">
    <property type="entry name" value="Aldehyde reductase 2"/>
    <property type="match status" value="1"/>
</dbReference>
<dbReference type="InterPro" id="IPR036291">
    <property type="entry name" value="NAD(P)-bd_dom_sf"/>
</dbReference>
<evidence type="ECO:0000259" key="3">
    <source>
        <dbReference type="Pfam" id="PF01370"/>
    </source>
</evidence>
<dbReference type="SUPFAM" id="SSF51735">
    <property type="entry name" value="NAD(P)-binding Rossmann-fold domains"/>
    <property type="match status" value="1"/>
</dbReference>
<dbReference type="InterPro" id="IPR050425">
    <property type="entry name" value="NAD(P)_dehydrat-like"/>
</dbReference>
<dbReference type="PANTHER" id="PTHR10366">
    <property type="entry name" value="NAD DEPENDENT EPIMERASE/DEHYDRATASE"/>
    <property type="match status" value="1"/>
</dbReference>
<reference evidence="4" key="1">
    <citation type="submission" date="2022-10" db="EMBL/GenBank/DDBJ databases">
        <title>Culturing micro-colonial fungi from biological soil crusts in the Mojave desert and describing Neophaeococcomyces mojavensis, and introducing the new genera and species Taxawa tesnikishii.</title>
        <authorList>
            <person name="Kurbessoian T."/>
            <person name="Stajich J.E."/>
        </authorList>
    </citation>
    <scope>NUCLEOTIDE SEQUENCE</scope>
    <source>
        <strain evidence="4">TK_35</strain>
    </source>
</reference>
<dbReference type="AlphaFoldDB" id="A0AA38Y4C6"/>
<dbReference type="InterPro" id="IPR001509">
    <property type="entry name" value="Epimerase_deHydtase"/>
</dbReference>
<organism evidence="4 5">
    <name type="scientific">Knufia peltigerae</name>
    <dbReference type="NCBI Taxonomy" id="1002370"/>
    <lineage>
        <taxon>Eukaryota</taxon>
        <taxon>Fungi</taxon>
        <taxon>Dikarya</taxon>
        <taxon>Ascomycota</taxon>
        <taxon>Pezizomycotina</taxon>
        <taxon>Eurotiomycetes</taxon>
        <taxon>Chaetothyriomycetidae</taxon>
        <taxon>Chaetothyriales</taxon>
        <taxon>Trichomeriaceae</taxon>
        <taxon>Knufia</taxon>
    </lineage>
</organism>
<evidence type="ECO:0000256" key="1">
    <source>
        <dbReference type="ARBA" id="ARBA00023002"/>
    </source>
</evidence>
<name>A0AA38Y4C6_9EURO</name>
<dbReference type="GO" id="GO:0016616">
    <property type="term" value="F:oxidoreductase activity, acting on the CH-OH group of donors, NAD or NADP as acceptor"/>
    <property type="evidence" value="ECO:0007669"/>
    <property type="project" value="TreeGrafter"/>
</dbReference>
<dbReference type="EMBL" id="JAPDRN010000036">
    <property type="protein sequence ID" value="KAJ9634859.1"/>
    <property type="molecule type" value="Genomic_DNA"/>
</dbReference>
<protein>
    <recommendedName>
        <fullName evidence="3">NAD-dependent epimerase/dehydratase domain-containing protein</fullName>
    </recommendedName>
</protein>
<evidence type="ECO:0000313" key="5">
    <source>
        <dbReference type="Proteomes" id="UP001172681"/>
    </source>
</evidence>
<keyword evidence="5" id="KW-1185">Reference proteome</keyword>
<sequence>MPSAENLAILPGALVVVTGANGFIASHVVDQLLLGGYQVRGTVRNTKRAEWMIGYFSAKYGPGKFEVTEVQQMADPGAFDNAVQGASGVIHLATPVMQSYDPNEAVPMVVNGALNALKAAAKEPLITRVVMTSSSTAAASPVPNVEFVIDDRTWNNEAVKAAWAPPPYEGEQRKLDVYSASKTQSEQAAWKWMEENKPGFVLNTVLPNANIGVVLSPEHQGTPSTVGWVKAVWDGFKGNEKLAFNPPQYYVNVQDTARVHVGALIYPDVDSERLIDFAHPFNWNDILAIFRKLYPTHQFIDDIPDLGRDLSKVANGRAEEIVKRFGRVGWTSLEDSIRDATLGWAFPEM</sequence>
<gene>
    <name evidence="4" type="ORF">H2204_006093</name>
</gene>